<dbReference type="Pfam" id="PF08239">
    <property type="entry name" value="SH3_3"/>
    <property type="match status" value="1"/>
</dbReference>
<organism evidence="4 5">
    <name type="scientific">Azospirillum lipoferum</name>
    <dbReference type="NCBI Taxonomy" id="193"/>
    <lineage>
        <taxon>Bacteria</taxon>
        <taxon>Pseudomonadati</taxon>
        <taxon>Pseudomonadota</taxon>
        <taxon>Alphaproteobacteria</taxon>
        <taxon>Rhodospirillales</taxon>
        <taxon>Azospirillaceae</taxon>
        <taxon>Azospirillum</taxon>
    </lineage>
</organism>
<evidence type="ECO:0000259" key="3">
    <source>
        <dbReference type="PROSITE" id="PS51781"/>
    </source>
</evidence>
<reference evidence="4 5" key="1">
    <citation type="submission" date="2019-08" db="EMBL/GenBank/DDBJ databases">
        <authorList>
            <person name="Grouzdev D."/>
            <person name="Tikhonova E."/>
            <person name="Kravchenko I."/>
        </authorList>
    </citation>
    <scope>NUCLEOTIDE SEQUENCE [LARGE SCALE GENOMIC DNA]</scope>
    <source>
        <strain evidence="4 5">59b</strain>
    </source>
</reference>
<evidence type="ECO:0000313" key="4">
    <source>
        <dbReference type="EMBL" id="KAA0595191.1"/>
    </source>
</evidence>
<sequence>MSVRVVFRPALVLAAMLAAPLAVAVPVTTTAWAQEAVRLSPLDAEFQVTGRTNVREQPSTKSARITVIDAGTRLRVSGKVADAPWYAVTTAGGRVGFIAAEQLRPVPSPSSPPAAAASPDAAAPPASPLPEVLARLDRMQTTLNAIDQRLAAAKAEAVADAPTAGLLDGLAKLQEELAAQIREQRDGFVQLGSRLDSMEMSVQPAVDWAKQVRDKAAPVAEEAQGWLASTWGTVYNWVTSWLPWTARPATTPPPV</sequence>
<protein>
    <submittedName>
        <fullName evidence="4">SH3 domain-containing protein</fullName>
    </submittedName>
</protein>
<keyword evidence="5" id="KW-1185">Reference proteome</keyword>
<evidence type="ECO:0000313" key="5">
    <source>
        <dbReference type="Proteomes" id="UP000324927"/>
    </source>
</evidence>
<dbReference type="OrthoDB" id="7303681at2"/>
<dbReference type="AlphaFoldDB" id="A0A5A9GLA4"/>
<comment type="caution">
    <text evidence="4">The sequence shown here is derived from an EMBL/GenBank/DDBJ whole genome shotgun (WGS) entry which is preliminary data.</text>
</comment>
<feature type="chain" id="PRO_5022710153" evidence="2">
    <location>
        <begin position="25"/>
        <end position="255"/>
    </location>
</feature>
<feature type="region of interest" description="Disordered" evidence="1">
    <location>
        <begin position="106"/>
        <end position="128"/>
    </location>
</feature>
<gene>
    <name evidence="4" type="ORF">FZ942_16240</name>
</gene>
<evidence type="ECO:0000256" key="1">
    <source>
        <dbReference type="SAM" id="MobiDB-lite"/>
    </source>
</evidence>
<dbReference type="EMBL" id="VTTN01000006">
    <property type="protein sequence ID" value="KAA0595191.1"/>
    <property type="molecule type" value="Genomic_DNA"/>
</dbReference>
<keyword evidence="2" id="KW-0732">Signal</keyword>
<accession>A0A5A9GLA4</accession>
<evidence type="ECO:0000256" key="2">
    <source>
        <dbReference type="SAM" id="SignalP"/>
    </source>
</evidence>
<dbReference type="InterPro" id="IPR003646">
    <property type="entry name" value="SH3-like_bac-type"/>
</dbReference>
<name>A0A5A9GLA4_AZOLI</name>
<dbReference type="Proteomes" id="UP000324927">
    <property type="component" value="Unassembled WGS sequence"/>
</dbReference>
<dbReference type="PROSITE" id="PS51781">
    <property type="entry name" value="SH3B"/>
    <property type="match status" value="1"/>
</dbReference>
<feature type="compositionally biased region" description="Low complexity" evidence="1">
    <location>
        <begin position="113"/>
        <end position="124"/>
    </location>
</feature>
<proteinExistence type="predicted"/>
<feature type="signal peptide" evidence="2">
    <location>
        <begin position="1"/>
        <end position="24"/>
    </location>
</feature>
<feature type="domain" description="SH3b" evidence="3">
    <location>
        <begin position="43"/>
        <end position="107"/>
    </location>
</feature>
<dbReference type="Gene3D" id="2.30.30.40">
    <property type="entry name" value="SH3 Domains"/>
    <property type="match status" value="1"/>
</dbReference>